<feature type="chain" id="PRO_5004060436" evidence="2">
    <location>
        <begin position="21"/>
        <end position="129"/>
    </location>
</feature>
<accession>M4V7B1</accession>
<reference evidence="3 4" key="1">
    <citation type="journal article" date="2013" name="ISME J.">
        <title>By their genes ye shall know them: genomic signatures of predatory bacteria.</title>
        <authorList>
            <person name="Pasternak Z."/>
            <person name="Pietrokovski S."/>
            <person name="Rotem O."/>
            <person name="Gophna U."/>
            <person name="Lurie-Weinberger M.N."/>
            <person name="Jurkevitch E."/>
        </authorList>
    </citation>
    <scope>NUCLEOTIDE SEQUENCE [LARGE SCALE GENOMIC DNA]</scope>
    <source>
        <strain evidence="3 4">JSS</strain>
    </source>
</reference>
<sequence>MNKSTLTMLCMIFMMGTAFANENRAGVPNTGTTEPRSSVTREQAREAFKAHREKVRTACAADVGNAGCASEEGRKAIKCVQKFKKKNKGFQLSESCKSALEEGRQMRKEIKMSKKQRKGHNKAKAKKEE</sequence>
<dbReference type="PATRIC" id="fig|1184267.3.peg.881"/>
<gene>
    <name evidence="3" type="ORF">A11Q_871</name>
</gene>
<dbReference type="STRING" id="1184267.A11Q_871"/>
<feature type="compositionally biased region" description="Basic residues" evidence="1">
    <location>
        <begin position="113"/>
        <end position="129"/>
    </location>
</feature>
<keyword evidence="4" id="KW-1185">Reference proteome</keyword>
<name>M4V7B1_9BACT</name>
<dbReference type="AlphaFoldDB" id="M4V7B1"/>
<proteinExistence type="predicted"/>
<feature type="region of interest" description="Disordered" evidence="1">
    <location>
        <begin position="104"/>
        <end position="129"/>
    </location>
</feature>
<evidence type="ECO:0000313" key="4">
    <source>
        <dbReference type="Proteomes" id="UP000012040"/>
    </source>
</evidence>
<dbReference type="RefSeq" id="WP_015469578.1">
    <property type="nucleotide sequence ID" value="NC_020813.1"/>
</dbReference>
<evidence type="ECO:0000256" key="1">
    <source>
        <dbReference type="SAM" id="MobiDB-lite"/>
    </source>
</evidence>
<organism evidence="3 4">
    <name type="scientific">Pseudobdellovibrio exovorus JSS</name>
    <dbReference type="NCBI Taxonomy" id="1184267"/>
    <lineage>
        <taxon>Bacteria</taxon>
        <taxon>Pseudomonadati</taxon>
        <taxon>Bdellovibrionota</taxon>
        <taxon>Bdellovibrionia</taxon>
        <taxon>Bdellovibrionales</taxon>
        <taxon>Pseudobdellovibrionaceae</taxon>
        <taxon>Pseudobdellovibrio</taxon>
    </lineage>
</organism>
<keyword evidence="2" id="KW-0732">Signal</keyword>
<evidence type="ECO:0000256" key="2">
    <source>
        <dbReference type="SAM" id="SignalP"/>
    </source>
</evidence>
<feature type="signal peptide" evidence="2">
    <location>
        <begin position="1"/>
        <end position="20"/>
    </location>
</feature>
<protein>
    <submittedName>
        <fullName evidence="3">Uncharacterized protein</fullName>
    </submittedName>
</protein>
<dbReference type="KEGG" id="bex:A11Q_871"/>
<evidence type="ECO:0000313" key="3">
    <source>
        <dbReference type="EMBL" id="AGH95088.1"/>
    </source>
</evidence>
<dbReference type="EMBL" id="CP003537">
    <property type="protein sequence ID" value="AGH95088.1"/>
    <property type="molecule type" value="Genomic_DNA"/>
</dbReference>
<dbReference type="Proteomes" id="UP000012040">
    <property type="component" value="Chromosome"/>
</dbReference>
<dbReference type="HOGENOM" id="CLU_1944505_0_0_7"/>